<sequence length="48" mass="5669">MTNEKLLLDDLGNYTSTEEHSLKKRESYLVSRISKKDSRAHKRIGYTR</sequence>
<dbReference type="AlphaFoldDB" id="X1I7Z0"/>
<protein>
    <submittedName>
        <fullName evidence="1">Uncharacterized protein</fullName>
    </submittedName>
</protein>
<feature type="non-terminal residue" evidence="1">
    <location>
        <position position="48"/>
    </location>
</feature>
<dbReference type="EMBL" id="BARU01039119">
    <property type="protein sequence ID" value="GAH77827.1"/>
    <property type="molecule type" value="Genomic_DNA"/>
</dbReference>
<gene>
    <name evidence="1" type="ORF">S03H2_60675</name>
</gene>
<evidence type="ECO:0000313" key="1">
    <source>
        <dbReference type="EMBL" id="GAH77827.1"/>
    </source>
</evidence>
<name>X1I7Z0_9ZZZZ</name>
<reference evidence="1" key="1">
    <citation type="journal article" date="2014" name="Front. Microbiol.">
        <title>High frequency of phylogenetically diverse reductive dehalogenase-homologous genes in deep subseafloor sedimentary metagenomes.</title>
        <authorList>
            <person name="Kawai M."/>
            <person name="Futagami T."/>
            <person name="Toyoda A."/>
            <person name="Takaki Y."/>
            <person name="Nishi S."/>
            <person name="Hori S."/>
            <person name="Arai W."/>
            <person name="Tsubouchi T."/>
            <person name="Morono Y."/>
            <person name="Uchiyama I."/>
            <person name="Ito T."/>
            <person name="Fujiyama A."/>
            <person name="Inagaki F."/>
            <person name="Takami H."/>
        </authorList>
    </citation>
    <scope>NUCLEOTIDE SEQUENCE</scope>
    <source>
        <strain evidence="1">Expedition CK06-06</strain>
    </source>
</reference>
<proteinExistence type="predicted"/>
<comment type="caution">
    <text evidence="1">The sequence shown here is derived from an EMBL/GenBank/DDBJ whole genome shotgun (WGS) entry which is preliminary data.</text>
</comment>
<organism evidence="1">
    <name type="scientific">marine sediment metagenome</name>
    <dbReference type="NCBI Taxonomy" id="412755"/>
    <lineage>
        <taxon>unclassified sequences</taxon>
        <taxon>metagenomes</taxon>
        <taxon>ecological metagenomes</taxon>
    </lineage>
</organism>
<accession>X1I7Z0</accession>